<organism evidence="1 2">
    <name type="scientific">Mucuna pruriens</name>
    <name type="common">Velvet bean</name>
    <name type="synonym">Dolichos pruriens</name>
    <dbReference type="NCBI Taxonomy" id="157652"/>
    <lineage>
        <taxon>Eukaryota</taxon>
        <taxon>Viridiplantae</taxon>
        <taxon>Streptophyta</taxon>
        <taxon>Embryophyta</taxon>
        <taxon>Tracheophyta</taxon>
        <taxon>Spermatophyta</taxon>
        <taxon>Magnoliopsida</taxon>
        <taxon>eudicotyledons</taxon>
        <taxon>Gunneridae</taxon>
        <taxon>Pentapetalae</taxon>
        <taxon>rosids</taxon>
        <taxon>fabids</taxon>
        <taxon>Fabales</taxon>
        <taxon>Fabaceae</taxon>
        <taxon>Papilionoideae</taxon>
        <taxon>50 kb inversion clade</taxon>
        <taxon>NPAAA clade</taxon>
        <taxon>indigoferoid/millettioid clade</taxon>
        <taxon>Phaseoleae</taxon>
        <taxon>Mucuna</taxon>
    </lineage>
</organism>
<dbReference type="Proteomes" id="UP000257109">
    <property type="component" value="Unassembled WGS sequence"/>
</dbReference>
<gene>
    <name evidence="1" type="ORF">CR513_18978</name>
</gene>
<proteinExistence type="predicted"/>
<feature type="non-terminal residue" evidence="1">
    <location>
        <position position="167"/>
    </location>
</feature>
<dbReference type="OrthoDB" id="113257at2759"/>
<keyword evidence="2" id="KW-1185">Reference proteome</keyword>
<evidence type="ECO:0000313" key="1">
    <source>
        <dbReference type="EMBL" id="RDX98131.1"/>
    </source>
</evidence>
<name>A0A371H5S0_MUCPR</name>
<dbReference type="PANTHER" id="PTHR11439:SF442">
    <property type="entry name" value="CYSTEINE-RICH RLK (RECEPTOR-LIKE PROTEIN KINASE) 8"/>
    <property type="match status" value="1"/>
</dbReference>
<comment type="caution">
    <text evidence="1">The sequence shown here is derived from an EMBL/GenBank/DDBJ whole genome shotgun (WGS) entry which is preliminary data.</text>
</comment>
<feature type="non-terminal residue" evidence="1">
    <location>
        <position position="1"/>
    </location>
</feature>
<dbReference type="EMBL" id="QJKJ01003503">
    <property type="protein sequence ID" value="RDX98131.1"/>
    <property type="molecule type" value="Genomic_DNA"/>
</dbReference>
<evidence type="ECO:0000313" key="2">
    <source>
        <dbReference type="Proteomes" id="UP000257109"/>
    </source>
</evidence>
<sequence length="167" mass="18637">MPLDFGGSTIFNVFNLTPCDAVVEAPNLRKNSLQEREDDVYIEKKTPTLEGPIAEGRLRRIQEEELLNKFKLEDCKSMCTLMHPMPVLTLNDSDKKVDQTIDCDNTNLGLLFKESNEYKLAGFSDVDYAGDKMERKITSGGCHIIGANLVSWSSKRQGTIGMSTVEA</sequence>
<dbReference type="AlphaFoldDB" id="A0A371H5S0"/>
<protein>
    <submittedName>
        <fullName evidence="1">Mitochondrial protein</fullName>
    </submittedName>
</protein>
<dbReference type="PANTHER" id="PTHR11439">
    <property type="entry name" value="GAG-POL-RELATED RETROTRANSPOSON"/>
    <property type="match status" value="1"/>
</dbReference>
<accession>A0A371H5S0</accession>
<reference evidence="1" key="1">
    <citation type="submission" date="2018-05" db="EMBL/GenBank/DDBJ databases">
        <title>Draft genome of Mucuna pruriens seed.</title>
        <authorList>
            <person name="Nnadi N.E."/>
            <person name="Vos R."/>
            <person name="Hasami M.H."/>
            <person name="Devisetty U.K."/>
            <person name="Aguiy J.C."/>
        </authorList>
    </citation>
    <scope>NUCLEOTIDE SEQUENCE [LARGE SCALE GENOMIC DNA]</scope>
    <source>
        <strain evidence="1">JCA_2017</strain>
    </source>
</reference>